<evidence type="ECO:0008006" key="4">
    <source>
        <dbReference type="Google" id="ProtNLM"/>
    </source>
</evidence>
<name>M0CB90_9EURY</name>
<accession>M0CB90</accession>
<feature type="transmembrane region" description="Helical" evidence="1">
    <location>
        <begin position="179"/>
        <end position="198"/>
    </location>
</feature>
<dbReference type="EMBL" id="AOIU01000048">
    <property type="protein sequence ID" value="ELZ19908.1"/>
    <property type="molecule type" value="Genomic_DNA"/>
</dbReference>
<feature type="transmembrane region" description="Helical" evidence="1">
    <location>
        <begin position="147"/>
        <end position="167"/>
    </location>
</feature>
<dbReference type="STRING" id="797114.C475_21459"/>
<evidence type="ECO:0000313" key="3">
    <source>
        <dbReference type="Proteomes" id="UP000011626"/>
    </source>
</evidence>
<organism evidence="2 3">
    <name type="scientific">Halosimplex carlsbadense 2-9-1</name>
    <dbReference type="NCBI Taxonomy" id="797114"/>
    <lineage>
        <taxon>Archaea</taxon>
        <taxon>Methanobacteriati</taxon>
        <taxon>Methanobacteriota</taxon>
        <taxon>Stenosarchaea group</taxon>
        <taxon>Halobacteria</taxon>
        <taxon>Halobacteriales</taxon>
        <taxon>Haloarculaceae</taxon>
        <taxon>Halosimplex</taxon>
    </lineage>
</organism>
<protein>
    <recommendedName>
        <fullName evidence="4">Integral membrane protein</fullName>
    </recommendedName>
</protein>
<feature type="transmembrane region" description="Helical" evidence="1">
    <location>
        <begin position="83"/>
        <end position="104"/>
    </location>
</feature>
<dbReference type="RefSeq" id="WP_006885955.1">
    <property type="nucleotide sequence ID" value="NZ_AOIU01000048.1"/>
</dbReference>
<keyword evidence="1" id="KW-0472">Membrane</keyword>
<dbReference type="Pfam" id="PF09622">
    <property type="entry name" value="DUF2391"/>
    <property type="match status" value="1"/>
</dbReference>
<keyword evidence="3" id="KW-1185">Reference proteome</keyword>
<proteinExistence type="predicted"/>
<gene>
    <name evidence="2" type="ORF">C475_21459</name>
</gene>
<evidence type="ECO:0000313" key="2">
    <source>
        <dbReference type="EMBL" id="ELZ19908.1"/>
    </source>
</evidence>
<dbReference type="AlphaFoldDB" id="M0CB90"/>
<keyword evidence="1" id="KW-1133">Transmembrane helix</keyword>
<dbReference type="eggNOG" id="ENOG502N5UW">
    <property type="taxonomic scope" value="Archaea"/>
</dbReference>
<dbReference type="InterPro" id="IPR024464">
    <property type="entry name" value="DUF2391"/>
</dbReference>
<reference evidence="2 3" key="1">
    <citation type="journal article" date="2014" name="PLoS Genet.">
        <title>Phylogenetically driven sequencing of extremely halophilic archaea reveals strategies for static and dynamic osmo-response.</title>
        <authorList>
            <person name="Becker E.A."/>
            <person name="Seitzer P.M."/>
            <person name="Tritt A."/>
            <person name="Larsen D."/>
            <person name="Krusor M."/>
            <person name="Yao A.I."/>
            <person name="Wu D."/>
            <person name="Madern D."/>
            <person name="Eisen J.A."/>
            <person name="Darling A.E."/>
            <person name="Facciotti M.T."/>
        </authorList>
    </citation>
    <scope>NUCLEOTIDE SEQUENCE [LARGE SCALE GENOMIC DNA]</scope>
    <source>
        <strain evidence="2 3">2-9-1</strain>
    </source>
</reference>
<dbReference type="Proteomes" id="UP000011626">
    <property type="component" value="Unassembled WGS sequence"/>
</dbReference>
<feature type="transmembrane region" description="Helical" evidence="1">
    <location>
        <begin position="16"/>
        <end position="36"/>
    </location>
</feature>
<evidence type="ECO:0000256" key="1">
    <source>
        <dbReference type="SAM" id="Phobius"/>
    </source>
</evidence>
<feature type="transmembrane region" description="Helical" evidence="1">
    <location>
        <begin position="219"/>
        <end position="240"/>
    </location>
</feature>
<comment type="caution">
    <text evidence="2">The sequence shown here is derived from an EMBL/GenBank/DDBJ whole genome shotgun (WGS) entry which is preliminary data.</text>
</comment>
<dbReference type="OrthoDB" id="241582at2157"/>
<feature type="transmembrane region" description="Helical" evidence="1">
    <location>
        <begin position="42"/>
        <end position="63"/>
    </location>
</feature>
<sequence>MANAVLAELRTQGRGVAGALLVVGVSMLVTMETWWLSWRLPILHLLIFAAVGLAAVFVLVRSVGFRQLDGDPTESTLRVVADFAELVTQSIVAALVVLFAFGVVELGDSPSSVVRLALVQSVPFGFGAALANRLLGETDAPIEEEAFPHNLTVFTLGAVFLSLPVAPTEEVVVIARNAGWARLAAVVVLSVVVVHLVLHELEFRGHRDRIEGRTHLLQLGTAATAYAVALVVSVVLLLGFGQFDGRGLGEAVQLTVVLGFPAATGASAGEVVL</sequence>
<feature type="transmembrane region" description="Helical" evidence="1">
    <location>
        <begin position="116"/>
        <end position="135"/>
    </location>
</feature>
<dbReference type="PATRIC" id="fig|797114.5.peg.4327"/>
<keyword evidence="1" id="KW-0812">Transmembrane</keyword>